<keyword evidence="3" id="KW-0969">Cilium</keyword>
<dbReference type="GO" id="GO:0001534">
    <property type="term" value="C:radial spoke"/>
    <property type="evidence" value="ECO:0007669"/>
    <property type="project" value="InterPro"/>
</dbReference>
<dbReference type="PANTHER" id="PTHR13159:SF1">
    <property type="entry name" value="RADIAL SPOKE HEAD PROTEIN 6 HOMOLOG A"/>
    <property type="match status" value="1"/>
</dbReference>
<feature type="region of interest" description="Disordered" evidence="6">
    <location>
        <begin position="144"/>
        <end position="164"/>
    </location>
</feature>
<keyword evidence="5" id="KW-0966">Cell projection</keyword>
<keyword evidence="4" id="KW-0206">Cytoskeleton</keyword>
<feature type="compositionally biased region" description="Low complexity" evidence="6">
    <location>
        <begin position="9"/>
        <end position="33"/>
    </location>
</feature>
<dbReference type="EMBL" id="JACASE010000014">
    <property type="protein sequence ID" value="KAF6411620.1"/>
    <property type="molecule type" value="Genomic_DNA"/>
</dbReference>
<dbReference type="PANTHER" id="PTHR13159">
    <property type="entry name" value="RADIAL SPOKEHEAD-RELATED"/>
    <property type="match status" value="1"/>
</dbReference>
<evidence type="ECO:0000256" key="5">
    <source>
        <dbReference type="ARBA" id="ARBA00023273"/>
    </source>
</evidence>
<feature type="compositionally biased region" description="Acidic residues" evidence="6">
    <location>
        <begin position="144"/>
        <end position="163"/>
    </location>
</feature>
<feature type="compositionally biased region" description="Polar residues" evidence="6">
    <location>
        <begin position="37"/>
        <end position="50"/>
    </location>
</feature>
<dbReference type="Pfam" id="PF04712">
    <property type="entry name" value="Radial_spoke"/>
    <property type="match status" value="1"/>
</dbReference>
<comment type="caution">
    <text evidence="7">The sequence shown here is derived from an EMBL/GenBank/DDBJ whole genome shotgun (WGS) entry which is preliminary data.</text>
</comment>
<feature type="region of interest" description="Disordered" evidence="6">
    <location>
        <begin position="262"/>
        <end position="295"/>
    </location>
</feature>
<feature type="region of interest" description="Disordered" evidence="6">
    <location>
        <begin position="1"/>
        <end position="82"/>
    </location>
</feature>
<accession>A0A7J8CL94</accession>
<evidence type="ECO:0000313" key="7">
    <source>
        <dbReference type="EMBL" id="KAF6411620.1"/>
    </source>
</evidence>
<reference evidence="7 8" key="1">
    <citation type="journal article" date="2020" name="Nature">
        <title>Six reference-quality genomes reveal evolution of bat adaptations.</title>
        <authorList>
            <person name="Jebb D."/>
            <person name="Huang Z."/>
            <person name="Pippel M."/>
            <person name="Hughes G.M."/>
            <person name="Lavrichenko K."/>
            <person name="Devanna P."/>
            <person name="Winkler S."/>
            <person name="Jermiin L.S."/>
            <person name="Skirmuntt E.C."/>
            <person name="Katzourakis A."/>
            <person name="Burkitt-Gray L."/>
            <person name="Ray D.A."/>
            <person name="Sullivan K.A.M."/>
            <person name="Roscito J.G."/>
            <person name="Kirilenko B.M."/>
            <person name="Davalos L.M."/>
            <person name="Corthals A.P."/>
            <person name="Power M.L."/>
            <person name="Jones G."/>
            <person name="Ransome R.D."/>
            <person name="Dechmann D.K.N."/>
            <person name="Locatelli A.G."/>
            <person name="Puechmaille S.J."/>
            <person name="Fedrigo O."/>
            <person name="Jarvis E.D."/>
            <person name="Hiller M."/>
            <person name="Vernes S.C."/>
            <person name="Myers E.W."/>
            <person name="Teeling E.C."/>
        </authorList>
    </citation>
    <scope>NUCLEOTIDE SEQUENCE [LARGE SCALE GENOMIC DNA]</scope>
    <source>
        <strain evidence="7">MRouAeg1</strain>
        <tissue evidence="7">Muscle</tissue>
    </source>
</reference>
<comment type="subcellular location">
    <subcellularLocation>
        <location evidence="1">Cytoplasm</location>
        <location evidence="1">Cytoskeleton</location>
        <location evidence="1">Cilium axoneme</location>
    </subcellularLocation>
</comment>
<dbReference type="AlphaFoldDB" id="A0A7J8CL94"/>
<evidence type="ECO:0000256" key="6">
    <source>
        <dbReference type="SAM" id="MobiDB-lite"/>
    </source>
</evidence>
<gene>
    <name evidence="7" type="ORF">HJG63_017029</name>
</gene>
<evidence type="ECO:0000256" key="1">
    <source>
        <dbReference type="ARBA" id="ARBA00004430"/>
    </source>
</evidence>
<name>A0A7J8CL94_ROUAE</name>
<evidence type="ECO:0000313" key="8">
    <source>
        <dbReference type="Proteomes" id="UP000593571"/>
    </source>
</evidence>
<evidence type="ECO:0000256" key="2">
    <source>
        <dbReference type="ARBA" id="ARBA00022490"/>
    </source>
</evidence>
<dbReference type="GO" id="GO:0035082">
    <property type="term" value="P:axoneme assembly"/>
    <property type="evidence" value="ECO:0007669"/>
    <property type="project" value="TreeGrafter"/>
</dbReference>
<evidence type="ECO:0000256" key="4">
    <source>
        <dbReference type="ARBA" id="ARBA00023212"/>
    </source>
</evidence>
<evidence type="ECO:0000256" key="3">
    <source>
        <dbReference type="ARBA" id="ARBA00023069"/>
    </source>
</evidence>
<dbReference type="Proteomes" id="UP000593571">
    <property type="component" value="Unassembled WGS sequence"/>
</dbReference>
<protein>
    <submittedName>
        <fullName evidence="7">Radial spoke head 6-like protein A</fullName>
    </submittedName>
</protein>
<feature type="compositionally biased region" description="Low complexity" evidence="6">
    <location>
        <begin position="267"/>
        <end position="277"/>
    </location>
</feature>
<keyword evidence="8" id="KW-1185">Reference proteome</keyword>
<proteinExistence type="predicted"/>
<sequence length="295" mass="33145">MGDPPSDPESPYQQSSRRSQPQPLVPEEVLPVVDAQNLRSNQEMPTSRTNLWGMPQGASRTQPGDHMMFQPEAPQLGGREYPAFPSEFQQRTYLDEVGLQATHDAGLMLQQLQQDQGDLFQPLEAAYPEPQPDFLDPMQKIEEEEELGEEEEKADEGLEEVEQEVGPPLLTPLSEDAEIMHMSPWTARLSCSLCPQYSVAIVRSNLWPGAYAYAIGKKFENIYIGWGHKYSPENFNPALPAPIQQEYPSGPEIMEISDPTVEEEQALKAAQEQALAAAEEEEEDEEEDEDEDLDD</sequence>
<keyword evidence="2" id="KW-0963">Cytoplasm</keyword>
<organism evidence="7 8">
    <name type="scientific">Rousettus aegyptiacus</name>
    <name type="common">Egyptian fruit bat</name>
    <name type="synonym">Pteropus aegyptiacus</name>
    <dbReference type="NCBI Taxonomy" id="9407"/>
    <lineage>
        <taxon>Eukaryota</taxon>
        <taxon>Metazoa</taxon>
        <taxon>Chordata</taxon>
        <taxon>Craniata</taxon>
        <taxon>Vertebrata</taxon>
        <taxon>Euteleostomi</taxon>
        <taxon>Mammalia</taxon>
        <taxon>Eutheria</taxon>
        <taxon>Laurasiatheria</taxon>
        <taxon>Chiroptera</taxon>
        <taxon>Yinpterochiroptera</taxon>
        <taxon>Pteropodoidea</taxon>
        <taxon>Pteropodidae</taxon>
        <taxon>Rousettinae</taxon>
        <taxon>Rousettus</taxon>
    </lineage>
</organism>
<dbReference type="InterPro" id="IPR006802">
    <property type="entry name" value="Radial_spoke"/>
</dbReference>
<feature type="compositionally biased region" description="Acidic residues" evidence="6">
    <location>
        <begin position="278"/>
        <end position="295"/>
    </location>
</feature>
<dbReference type="GO" id="GO:0060294">
    <property type="term" value="P:cilium movement involved in cell motility"/>
    <property type="evidence" value="ECO:0007669"/>
    <property type="project" value="InterPro"/>
</dbReference>